<gene>
    <name evidence="1" type="ORF">F3Y22_tig00006570pilonHSYRG00159</name>
</gene>
<protein>
    <submittedName>
        <fullName evidence="1">Uncharacterized protein</fullName>
    </submittedName>
</protein>
<dbReference type="Pfam" id="PF14009">
    <property type="entry name" value="PADRE"/>
    <property type="match status" value="1"/>
</dbReference>
<dbReference type="InterPro" id="IPR025322">
    <property type="entry name" value="PADRE_dom"/>
</dbReference>
<dbReference type="Proteomes" id="UP000436088">
    <property type="component" value="Unassembled WGS sequence"/>
</dbReference>
<dbReference type="EMBL" id="VEPZ02000351">
    <property type="protein sequence ID" value="KAE8726666.1"/>
    <property type="molecule type" value="Genomic_DNA"/>
</dbReference>
<dbReference type="AlphaFoldDB" id="A0A6A3CD01"/>
<proteinExistence type="predicted"/>
<evidence type="ECO:0000313" key="1">
    <source>
        <dbReference type="EMBL" id="KAE8726666.1"/>
    </source>
</evidence>
<organism evidence="1 2">
    <name type="scientific">Hibiscus syriacus</name>
    <name type="common">Rose of Sharon</name>
    <dbReference type="NCBI Taxonomy" id="106335"/>
    <lineage>
        <taxon>Eukaryota</taxon>
        <taxon>Viridiplantae</taxon>
        <taxon>Streptophyta</taxon>
        <taxon>Embryophyta</taxon>
        <taxon>Tracheophyta</taxon>
        <taxon>Spermatophyta</taxon>
        <taxon>Magnoliopsida</taxon>
        <taxon>eudicotyledons</taxon>
        <taxon>Gunneridae</taxon>
        <taxon>Pentapetalae</taxon>
        <taxon>rosids</taxon>
        <taxon>malvids</taxon>
        <taxon>Malvales</taxon>
        <taxon>Malvaceae</taxon>
        <taxon>Malvoideae</taxon>
        <taxon>Hibiscus</taxon>
    </lineage>
</organism>
<evidence type="ECO:0000313" key="2">
    <source>
        <dbReference type="Proteomes" id="UP000436088"/>
    </source>
</evidence>
<reference evidence="1" key="1">
    <citation type="submission" date="2019-09" db="EMBL/GenBank/DDBJ databases">
        <title>Draft genome information of white flower Hibiscus syriacus.</title>
        <authorList>
            <person name="Kim Y.-M."/>
        </authorList>
    </citation>
    <scope>NUCLEOTIDE SEQUENCE [LARGE SCALE GENOMIC DNA]</scope>
    <source>
        <strain evidence="1">YM2019G1</strain>
    </source>
</reference>
<accession>A0A6A3CD01</accession>
<keyword evidence="2" id="KW-1185">Reference proteome</keyword>
<name>A0A6A3CD01_HIBSY</name>
<dbReference type="PANTHER" id="PTHR33148:SF46">
    <property type="entry name" value="EMB|CAB85509.1"/>
    <property type="match status" value="1"/>
</dbReference>
<sequence length="161" mass="18196">MGNCIVREERVIRVMKTDGKILEYQPPIKVHQVLSDFSGHALSDSFAGFQHLQLDAKLLPGLLYYLIPLPSPSQKSKKKKVRFSNIPEVNDEQGRSPGVVRIKLIISKKELQDLVQKGVSLHDMASQLQSKQSTNGVEYISDDDNCRRRWKPALESIAEVN</sequence>
<comment type="caution">
    <text evidence="1">The sequence shown here is derived from an EMBL/GenBank/DDBJ whole genome shotgun (WGS) entry which is preliminary data.</text>
</comment>
<dbReference type="PANTHER" id="PTHR33148">
    <property type="entry name" value="PLASTID MOVEMENT IMPAIRED PROTEIN-RELATED"/>
    <property type="match status" value="1"/>
</dbReference>